<feature type="region of interest" description="Disordered" evidence="1">
    <location>
        <begin position="75"/>
        <end position="94"/>
    </location>
</feature>
<sequence length="292" mass="31838">MLHVEHPRPLAGRSGAVITTTSPSTSLLRAISRDILLEEVRDRFAKAAAAAAPAALMREELVILLVLPPLTARASEPRGAEDHSPSAPSRTGSWVWTGVERGVQPGSPSGAGRAGRAGRASRARRKQQQRNINKSNTAYVEISLDTHQPMGVHQGPWRIHSVTTRNGTWGVGSVCFMVIGVFLIAVFLIAVFLITVFLIAVFLIAVFLIAVFLITVFLIAVFLIAVFLITVFLITVFLEGDRELKRLCRGTTAYACLSLYLSLKLKEVSYFLFTNNLAFIPLTQRACGAQRA</sequence>
<feature type="compositionally biased region" description="Basic residues" evidence="1">
    <location>
        <begin position="119"/>
        <end position="128"/>
    </location>
</feature>
<feature type="transmembrane region" description="Helical" evidence="2">
    <location>
        <begin position="174"/>
        <end position="199"/>
    </location>
</feature>
<name>A0AAN6S618_9PEZI</name>
<evidence type="ECO:0000313" key="3">
    <source>
        <dbReference type="EMBL" id="KAK3941735.1"/>
    </source>
</evidence>
<gene>
    <name evidence="3" type="ORF">QBC46DRAFT_448402</name>
</gene>
<feature type="transmembrane region" description="Helical" evidence="2">
    <location>
        <begin position="205"/>
        <end position="238"/>
    </location>
</feature>
<evidence type="ECO:0000313" key="4">
    <source>
        <dbReference type="Proteomes" id="UP001303473"/>
    </source>
</evidence>
<dbReference type="Proteomes" id="UP001303473">
    <property type="component" value="Unassembled WGS sequence"/>
</dbReference>
<keyword evidence="2" id="KW-1133">Transmembrane helix</keyword>
<reference evidence="4" key="1">
    <citation type="journal article" date="2023" name="Mol. Phylogenet. Evol.">
        <title>Genome-scale phylogeny and comparative genomics of the fungal order Sordariales.</title>
        <authorList>
            <person name="Hensen N."/>
            <person name="Bonometti L."/>
            <person name="Westerberg I."/>
            <person name="Brannstrom I.O."/>
            <person name="Guillou S."/>
            <person name="Cros-Aarteil S."/>
            <person name="Calhoun S."/>
            <person name="Haridas S."/>
            <person name="Kuo A."/>
            <person name="Mondo S."/>
            <person name="Pangilinan J."/>
            <person name="Riley R."/>
            <person name="LaButti K."/>
            <person name="Andreopoulos B."/>
            <person name="Lipzen A."/>
            <person name="Chen C."/>
            <person name="Yan M."/>
            <person name="Daum C."/>
            <person name="Ng V."/>
            <person name="Clum A."/>
            <person name="Steindorff A."/>
            <person name="Ohm R.A."/>
            <person name="Martin F."/>
            <person name="Silar P."/>
            <person name="Natvig D.O."/>
            <person name="Lalanne C."/>
            <person name="Gautier V."/>
            <person name="Ament-Velasquez S.L."/>
            <person name="Kruys A."/>
            <person name="Hutchinson M.I."/>
            <person name="Powell A.J."/>
            <person name="Barry K."/>
            <person name="Miller A.N."/>
            <person name="Grigoriev I.V."/>
            <person name="Debuchy R."/>
            <person name="Gladieux P."/>
            <person name="Hiltunen Thoren M."/>
            <person name="Johannesson H."/>
        </authorList>
    </citation>
    <scope>NUCLEOTIDE SEQUENCE [LARGE SCALE GENOMIC DNA]</scope>
    <source>
        <strain evidence="4">CBS 340.73</strain>
    </source>
</reference>
<keyword evidence="2" id="KW-0812">Transmembrane</keyword>
<dbReference type="EMBL" id="MU853780">
    <property type="protein sequence ID" value="KAK3941735.1"/>
    <property type="molecule type" value="Genomic_DNA"/>
</dbReference>
<proteinExistence type="predicted"/>
<organism evidence="3 4">
    <name type="scientific">Diplogelasinospora grovesii</name>
    <dbReference type="NCBI Taxonomy" id="303347"/>
    <lineage>
        <taxon>Eukaryota</taxon>
        <taxon>Fungi</taxon>
        <taxon>Dikarya</taxon>
        <taxon>Ascomycota</taxon>
        <taxon>Pezizomycotina</taxon>
        <taxon>Sordariomycetes</taxon>
        <taxon>Sordariomycetidae</taxon>
        <taxon>Sordariales</taxon>
        <taxon>Diplogelasinosporaceae</taxon>
        <taxon>Diplogelasinospora</taxon>
    </lineage>
</organism>
<keyword evidence="2" id="KW-0472">Membrane</keyword>
<evidence type="ECO:0000256" key="1">
    <source>
        <dbReference type="SAM" id="MobiDB-lite"/>
    </source>
</evidence>
<protein>
    <submittedName>
        <fullName evidence="3">Uncharacterized protein</fullName>
    </submittedName>
</protein>
<comment type="caution">
    <text evidence="3">The sequence shown here is derived from an EMBL/GenBank/DDBJ whole genome shotgun (WGS) entry which is preliminary data.</text>
</comment>
<dbReference type="AlphaFoldDB" id="A0AAN6S618"/>
<feature type="region of interest" description="Disordered" evidence="1">
    <location>
        <begin position="102"/>
        <end position="130"/>
    </location>
</feature>
<keyword evidence="4" id="KW-1185">Reference proteome</keyword>
<accession>A0AAN6S618</accession>
<evidence type="ECO:0000256" key="2">
    <source>
        <dbReference type="SAM" id="Phobius"/>
    </source>
</evidence>
<feature type="compositionally biased region" description="Basic and acidic residues" evidence="1">
    <location>
        <begin position="75"/>
        <end position="84"/>
    </location>
</feature>